<organism evidence="4 5">
    <name type="scientific">Desulfobaculum xiamenense</name>
    <dbReference type="NCBI Taxonomy" id="995050"/>
    <lineage>
        <taxon>Bacteria</taxon>
        <taxon>Pseudomonadati</taxon>
        <taxon>Thermodesulfobacteriota</taxon>
        <taxon>Desulfovibrionia</taxon>
        <taxon>Desulfovibrionales</taxon>
        <taxon>Desulfovibrionaceae</taxon>
        <taxon>Desulfobaculum</taxon>
    </lineage>
</organism>
<sequence>MSDDVLLFPFGGNAREALACMLGPGAVARPAGFVDDDPDTHERECCGVPVLGGREWLSRMPYVRVLAVPGSPATYRKRADIIDGLGLARGRFATLVHAHASVARDVELGVNTLVMPGAFVGPGAVVGDHCLIMAGAVVSHDTRVGAYSIVAAGAVLAGFVTVGRGCYLGAGCRLREGVQVGDGALVGMGAVVLADVPPDETWAGIPARRLAEADA</sequence>
<gene>
    <name evidence="4" type="ORF">GGQ74_002915</name>
</gene>
<dbReference type="Proteomes" id="UP000580856">
    <property type="component" value="Unassembled WGS sequence"/>
</dbReference>
<evidence type="ECO:0000313" key="4">
    <source>
        <dbReference type="EMBL" id="NJB69218.1"/>
    </source>
</evidence>
<keyword evidence="5" id="KW-1185">Reference proteome</keyword>
<dbReference type="GO" id="GO:0016746">
    <property type="term" value="F:acyltransferase activity"/>
    <property type="evidence" value="ECO:0007669"/>
    <property type="project" value="UniProtKB-KW"/>
</dbReference>
<dbReference type="NCBIfam" id="TIGR03570">
    <property type="entry name" value="NeuD_NnaD"/>
    <property type="match status" value="1"/>
</dbReference>
<evidence type="ECO:0000256" key="1">
    <source>
        <dbReference type="ARBA" id="ARBA00007274"/>
    </source>
</evidence>
<accession>A0A846QM29</accession>
<protein>
    <submittedName>
        <fullName evidence="4">Sugar O-acyltransferase (Sialic acid O-acetyltransferase NeuD family)</fullName>
    </submittedName>
</protein>
<name>A0A846QM29_9BACT</name>
<feature type="binding site" evidence="3">
    <location>
        <position position="70"/>
    </location>
    <ligand>
        <name>substrate</name>
    </ligand>
</feature>
<dbReference type="EMBL" id="JAATJA010000004">
    <property type="protein sequence ID" value="NJB69218.1"/>
    <property type="molecule type" value="Genomic_DNA"/>
</dbReference>
<keyword evidence="4" id="KW-0808">Transferase</keyword>
<keyword evidence="4" id="KW-0012">Acyltransferase</keyword>
<evidence type="ECO:0000256" key="3">
    <source>
        <dbReference type="PIRSR" id="PIRSR620019-2"/>
    </source>
</evidence>
<dbReference type="Gene3D" id="2.160.10.10">
    <property type="entry name" value="Hexapeptide repeat proteins"/>
    <property type="match status" value="2"/>
</dbReference>
<feature type="site" description="Increases basicity of active site His" evidence="2">
    <location>
        <position position="141"/>
    </location>
</feature>
<proteinExistence type="inferred from homology"/>
<dbReference type="InterPro" id="IPR011004">
    <property type="entry name" value="Trimer_LpxA-like_sf"/>
</dbReference>
<reference evidence="4 5" key="1">
    <citation type="submission" date="2020-03" db="EMBL/GenBank/DDBJ databases">
        <title>Genomic Encyclopedia of Type Strains, Phase IV (KMG-IV): sequencing the most valuable type-strain genomes for metagenomic binning, comparative biology and taxonomic classification.</title>
        <authorList>
            <person name="Goeker M."/>
        </authorList>
    </citation>
    <scope>NUCLEOTIDE SEQUENCE [LARGE SCALE GENOMIC DNA]</scope>
    <source>
        <strain evidence="4 5">DSM 24233</strain>
    </source>
</reference>
<dbReference type="CDD" id="cd03360">
    <property type="entry name" value="LbH_AT_putative"/>
    <property type="match status" value="1"/>
</dbReference>
<dbReference type="SUPFAM" id="SSF51161">
    <property type="entry name" value="Trimeric LpxA-like enzymes"/>
    <property type="match status" value="1"/>
</dbReference>
<dbReference type="Pfam" id="PF00132">
    <property type="entry name" value="Hexapep"/>
    <property type="match status" value="2"/>
</dbReference>
<dbReference type="PANTHER" id="PTHR43300">
    <property type="entry name" value="ACETYLTRANSFERASE"/>
    <property type="match status" value="1"/>
</dbReference>
<dbReference type="RefSeq" id="WP_167942307.1">
    <property type="nucleotide sequence ID" value="NZ_JAATJA010000004.1"/>
</dbReference>
<feature type="active site" description="Proton acceptor" evidence="2">
    <location>
        <position position="140"/>
    </location>
</feature>
<dbReference type="InterPro" id="IPR020019">
    <property type="entry name" value="AcTrfase_PglD-like"/>
</dbReference>
<dbReference type="AlphaFoldDB" id="A0A846QM29"/>
<dbReference type="PANTHER" id="PTHR43300:SF7">
    <property type="entry name" value="UDP-N-ACETYLBACILLOSAMINE N-ACETYLTRANSFERASE"/>
    <property type="match status" value="1"/>
</dbReference>
<dbReference type="InterPro" id="IPR050179">
    <property type="entry name" value="Trans_hexapeptide_repeat"/>
</dbReference>
<evidence type="ECO:0000313" key="5">
    <source>
        <dbReference type="Proteomes" id="UP000580856"/>
    </source>
</evidence>
<comment type="caution">
    <text evidence="4">The sequence shown here is derived from an EMBL/GenBank/DDBJ whole genome shotgun (WGS) entry which is preliminary data.</text>
</comment>
<comment type="similarity">
    <text evidence="1">Belongs to the transferase hexapeptide repeat family.</text>
</comment>
<evidence type="ECO:0000256" key="2">
    <source>
        <dbReference type="PIRSR" id="PIRSR620019-1"/>
    </source>
</evidence>
<dbReference type="InterPro" id="IPR001451">
    <property type="entry name" value="Hexapep"/>
</dbReference>